<evidence type="ECO:0000256" key="1">
    <source>
        <dbReference type="SAM" id="Phobius"/>
    </source>
</evidence>
<feature type="transmembrane region" description="Helical" evidence="1">
    <location>
        <begin position="211"/>
        <end position="234"/>
    </location>
</feature>
<protein>
    <submittedName>
        <fullName evidence="2">Chitin synthase export chaperone</fullName>
    </submittedName>
</protein>
<keyword evidence="3" id="KW-1185">Reference proteome</keyword>
<sequence>MGSTQYGNFEAFCRDSTLPVCNPGWAVARVQAGWNPAVGGRNLGNLGSILLSGIAIAVATFLVLRSERKKAAVGRSYIVVSICEIFTIGEFPLSSTVRVAFTGIHIGFIIATTWILMLNAVVGYQILDDGTPASLGLIIGSAVVLLIGVGYITLDTGFKWTGYWNDSYATPNRNIALYTLYQVVPLVFVVAFFVLESILVLQVLGEKRPMLYLGGAALLFALGQIFTYVVSPYICNGTSGKIDGSMFETLFNLLAVVTVWFFWSSITEDDWPMPVVPSYP</sequence>
<feature type="transmembrane region" description="Helical" evidence="1">
    <location>
        <begin position="99"/>
        <end position="122"/>
    </location>
</feature>
<name>A0AAE0IAV6_9PEZI</name>
<dbReference type="GO" id="GO:0006457">
    <property type="term" value="P:protein folding"/>
    <property type="evidence" value="ECO:0007669"/>
    <property type="project" value="TreeGrafter"/>
</dbReference>
<reference evidence="2" key="1">
    <citation type="journal article" date="2023" name="Mol. Phylogenet. Evol.">
        <title>Genome-scale phylogeny and comparative genomics of the fungal order Sordariales.</title>
        <authorList>
            <person name="Hensen N."/>
            <person name="Bonometti L."/>
            <person name="Westerberg I."/>
            <person name="Brannstrom I.O."/>
            <person name="Guillou S."/>
            <person name="Cros-Aarteil S."/>
            <person name="Calhoun S."/>
            <person name="Haridas S."/>
            <person name="Kuo A."/>
            <person name="Mondo S."/>
            <person name="Pangilinan J."/>
            <person name="Riley R."/>
            <person name="LaButti K."/>
            <person name="Andreopoulos B."/>
            <person name="Lipzen A."/>
            <person name="Chen C."/>
            <person name="Yan M."/>
            <person name="Daum C."/>
            <person name="Ng V."/>
            <person name="Clum A."/>
            <person name="Steindorff A."/>
            <person name="Ohm R.A."/>
            <person name="Martin F."/>
            <person name="Silar P."/>
            <person name="Natvig D.O."/>
            <person name="Lalanne C."/>
            <person name="Gautier V."/>
            <person name="Ament-Velasquez S.L."/>
            <person name="Kruys A."/>
            <person name="Hutchinson M.I."/>
            <person name="Powell A.J."/>
            <person name="Barry K."/>
            <person name="Miller A.N."/>
            <person name="Grigoriev I.V."/>
            <person name="Debuchy R."/>
            <person name="Gladieux P."/>
            <person name="Hiltunen Thoren M."/>
            <person name="Johannesson H."/>
        </authorList>
    </citation>
    <scope>NUCLEOTIDE SEQUENCE</scope>
    <source>
        <strain evidence="2">SMH4131-1</strain>
    </source>
</reference>
<reference evidence="2" key="2">
    <citation type="submission" date="2023-06" db="EMBL/GenBank/DDBJ databases">
        <authorList>
            <consortium name="Lawrence Berkeley National Laboratory"/>
            <person name="Haridas S."/>
            <person name="Hensen N."/>
            <person name="Bonometti L."/>
            <person name="Westerberg I."/>
            <person name="Brannstrom I.O."/>
            <person name="Guillou S."/>
            <person name="Cros-Aarteil S."/>
            <person name="Calhoun S."/>
            <person name="Kuo A."/>
            <person name="Mondo S."/>
            <person name="Pangilinan J."/>
            <person name="Riley R."/>
            <person name="Labutti K."/>
            <person name="Andreopoulos B."/>
            <person name="Lipzen A."/>
            <person name="Chen C."/>
            <person name="Yanf M."/>
            <person name="Daum C."/>
            <person name="Ng V."/>
            <person name="Clum A."/>
            <person name="Steindorff A."/>
            <person name="Ohm R."/>
            <person name="Martin F."/>
            <person name="Silar P."/>
            <person name="Natvig D."/>
            <person name="Lalanne C."/>
            <person name="Gautier V."/>
            <person name="Ament-Velasquez S.L."/>
            <person name="Kruys A."/>
            <person name="Hutchinson M.I."/>
            <person name="Powell A.J."/>
            <person name="Barry K."/>
            <person name="Miller A.N."/>
            <person name="Grigoriev I.V."/>
            <person name="Debuchy R."/>
            <person name="Gladieux P."/>
            <person name="Thoren M.H."/>
            <person name="Johannesson H."/>
        </authorList>
    </citation>
    <scope>NUCLEOTIDE SEQUENCE</scope>
    <source>
        <strain evidence="2">SMH4131-1</strain>
    </source>
</reference>
<dbReference type="PANTHER" id="PTHR35329:SF1">
    <property type="entry name" value="CHITIN SYNTHASE EXPORT CHAPERONE"/>
    <property type="match status" value="1"/>
</dbReference>
<dbReference type="GO" id="GO:0051082">
    <property type="term" value="F:unfolded protein binding"/>
    <property type="evidence" value="ECO:0007669"/>
    <property type="project" value="TreeGrafter"/>
</dbReference>
<dbReference type="GO" id="GO:0005789">
    <property type="term" value="C:endoplasmic reticulum membrane"/>
    <property type="evidence" value="ECO:0007669"/>
    <property type="project" value="TreeGrafter"/>
</dbReference>
<dbReference type="EMBL" id="JAUEPO010000005">
    <property type="protein sequence ID" value="KAK3320901.1"/>
    <property type="molecule type" value="Genomic_DNA"/>
</dbReference>
<dbReference type="AlphaFoldDB" id="A0AAE0IAV6"/>
<feature type="transmembrane region" description="Helical" evidence="1">
    <location>
        <begin position="246"/>
        <end position="263"/>
    </location>
</feature>
<gene>
    <name evidence="2" type="ORF">B0T19DRAFT_466070</name>
</gene>
<evidence type="ECO:0000313" key="2">
    <source>
        <dbReference type="EMBL" id="KAK3320901.1"/>
    </source>
</evidence>
<dbReference type="Proteomes" id="UP001286456">
    <property type="component" value="Unassembled WGS sequence"/>
</dbReference>
<comment type="caution">
    <text evidence="2">The sequence shown here is derived from an EMBL/GenBank/DDBJ whole genome shotgun (WGS) entry which is preliminary data.</text>
</comment>
<feature type="transmembrane region" description="Helical" evidence="1">
    <location>
        <begin position="180"/>
        <end position="204"/>
    </location>
</feature>
<dbReference type="PANTHER" id="PTHR35329">
    <property type="entry name" value="CHITIN SYNTHASE EXPORT CHAPERONE"/>
    <property type="match status" value="1"/>
</dbReference>
<keyword evidence="1" id="KW-0472">Membrane</keyword>
<feature type="transmembrane region" description="Helical" evidence="1">
    <location>
        <begin position="43"/>
        <end position="64"/>
    </location>
</feature>
<proteinExistence type="predicted"/>
<organism evidence="2 3">
    <name type="scientific">Cercophora scortea</name>
    <dbReference type="NCBI Taxonomy" id="314031"/>
    <lineage>
        <taxon>Eukaryota</taxon>
        <taxon>Fungi</taxon>
        <taxon>Dikarya</taxon>
        <taxon>Ascomycota</taxon>
        <taxon>Pezizomycotina</taxon>
        <taxon>Sordariomycetes</taxon>
        <taxon>Sordariomycetidae</taxon>
        <taxon>Sordariales</taxon>
        <taxon>Lasiosphaeriaceae</taxon>
        <taxon>Cercophora</taxon>
    </lineage>
</organism>
<feature type="transmembrane region" description="Helical" evidence="1">
    <location>
        <begin position="134"/>
        <end position="154"/>
    </location>
</feature>
<feature type="transmembrane region" description="Helical" evidence="1">
    <location>
        <begin position="76"/>
        <end position="93"/>
    </location>
</feature>
<accession>A0AAE0IAV6</accession>
<evidence type="ECO:0000313" key="3">
    <source>
        <dbReference type="Proteomes" id="UP001286456"/>
    </source>
</evidence>
<keyword evidence="1" id="KW-1133">Transmembrane helix</keyword>
<dbReference type="InterPro" id="IPR022057">
    <property type="entry name" value="Chs7"/>
</dbReference>
<dbReference type="Pfam" id="PF12271">
    <property type="entry name" value="Chs7"/>
    <property type="match status" value="1"/>
</dbReference>
<keyword evidence="1" id="KW-0812">Transmembrane</keyword>